<dbReference type="EMBL" id="JQSG02000006">
    <property type="protein sequence ID" value="OBS08726.1"/>
    <property type="molecule type" value="Genomic_DNA"/>
</dbReference>
<evidence type="ECO:0000256" key="4">
    <source>
        <dbReference type="SAM" id="Coils"/>
    </source>
</evidence>
<keyword evidence="4" id="KW-0175">Coiled coil</keyword>
<dbReference type="PANTHER" id="PTHR45138:SF9">
    <property type="entry name" value="DIGUANYLATE CYCLASE DGCM-RELATED"/>
    <property type="match status" value="1"/>
</dbReference>
<protein>
    <recommendedName>
        <fullName evidence="2">diguanylate cyclase</fullName>
        <ecNumber evidence="2">2.7.7.65</ecNumber>
    </recommendedName>
</protein>
<evidence type="ECO:0000313" key="7">
    <source>
        <dbReference type="Proteomes" id="UP000029273"/>
    </source>
</evidence>
<evidence type="ECO:0000256" key="1">
    <source>
        <dbReference type="ARBA" id="ARBA00001946"/>
    </source>
</evidence>
<comment type="cofactor">
    <cofactor evidence="1">
        <name>Mg(2+)</name>
        <dbReference type="ChEBI" id="CHEBI:18420"/>
    </cofactor>
</comment>
<dbReference type="InterPro" id="IPR050469">
    <property type="entry name" value="Diguanylate_Cyclase"/>
</dbReference>
<evidence type="ECO:0000259" key="5">
    <source>
        <dbReference type="PROSITE" id="PS50887"/>
    </source>
</evidence>
<dbReference type="InterPro" id="IPR043128">
    <property type="entry name" value="Rev_trsase/Diguanyl_cyclase"/>
</dbReference>
<dbReference type="Pfam" id="PF00990">
    <property type="entry name" value="GGDEF"/>
    <property type="match status" value="1"/>
</dbReference>
<evidence type="ECO:0000256" key="3">
    <source>
        <dbReference type="ARBA" id="ARBA00034247"/>
    </source>
</evidence>
<dbReference type="PROSITE" id="PS50887">
    <property type="entry name" value="GGDEF"/>
    <property type="match status" value="1"/>
</dbReference>
<dbReference type="PANTHER" id="PTHR45138">
    <property type="entry name" value="REGULATORY COMPONENTS OF SENSORY TRANSDUCTION SYSTEM"/>
    <property type="match status" value="1"/>
</dbReference>
<dbReference type="RefSeq" id="WP_052064486.1">
    <property type="nucleotide sequence ID" value="NZ_JQSG02000006.1"/>
</dbReference>
<dbReference type="InterPro" id="IPR029787">
    <property type="entry name" value="Nucleotide_cyclase"/>
</dbReference>
<dbReference type="AlphaFoldDB" id="A0A1A6C2D4"/>
<dbReference type="GO" id="GO:0052621">
    <property type="term" value="F:diguanylate cyclase activity"/>
    <property type="evidence" value="ECO:0007669"/>
    <property type="project" value="UniProtKB-EC"/>
</dbReference>
<dbReference type="OrthoDB" id="9812260at2"/>
<dbReference type="CDD" id="cd01949">
    <property type="entry name" value="GGDEF"/>
    <property type="match status" value="1"/>
</dbReference>
<reference evidence="6 7" key="1">
    <citation type="journal article" date="2014" name="Genome Announc.">
        <title>Draft Genome Sequence of the Iron-Oxidizing, Acidophilic, and Halotolerant 'Thiobacillus prosperus' Type Strain DSM 5130.</title>
        <authorList>
            <person name="Ossandon F.J."/>
            <person name="Cardenas J.P."/>
            <person name="Corbett M."/>
            <person name="Quatrini R."/>
            <person name="Holmes D.S."/>
            <person name="Watkin E."/>
        </authorList>
    </citation>
    <scope>NUCLEOTIDE SEQUENCE [LARGE SCALE GENOMIC DNA]</scope>
    <source>
        <strain evidence="6 7">DSM 5130</strain>
    </source>
</reference>
<feature type="domain" description="GGDEF" evidence="5">
    <location>
        <begin position="362"/>
        <end position="492"/>
    </location>
</feature>
<dbReference type="EC" id="2.7.7.65" evidence="2"/>
<evidence type="ECO:0000313" key="6">
    <source>
        <dbReference type="EMBL" id="OBS08726.1"/>
    </source>
</evidence>
<comment type="caution">
    <text evidence="6">The sequence shown here is derived from an EMBL/GenBank/DDBJ whole genome shotgun (WGS) entry which is preliminary data.</text>
</comment>
<dbReference type="InterPro" id="IPR000160">
    <property type="entry name" value="GGDEF_dom"/>
</dbReference>
<feature type="coiled-coil region" evidence="4">
    <location>
        <begin position="297"/>
        <end position="331"/>
    </location>
</feature>
<dbReference type="SMART" id="SM00267">
    <property type="entry name" value="GGDEF"/>
    <property type="match status" value="1"/>
</dbReference>
<accession>A0A1A6C2D4</accession>
<dbReference type="NCBIfam" id="TIGR00254">
    <property type="entry name" value="GGDEF"/>
    <property type="match status" value="1"/>
</dbReference>
<proteinExistence type="predicted"/>
<dbReference type="SUPFAM" id="SSF55073">
    <property type="entry name" value="Nucleotide cyclase"/>
    <property type="match status" value="1"/>
</dbReference>
<name>A0A1A6C2D4_9GAMM</name>
<sequence>MSTVGDSSDKLAGDTGDAGYRERYRQLVQEFDAAETAWQRDRTAGMRLLSNMVLKLSVSQPSLAGLLKNFGDAFQGGHFEAETEALSRLIDGLRAEAGPEADVAEVAAAIERLEALLEVMPGESGPEGESAGVGAALSRLEAALKTRLQALREDLLLLAGAIYDAPGWPDEWVSERDRLRRGFAETRRVEARALADLVGRGFSAIERERVEIRRFLGELVGRLDTLEKTFSERDSRRRDLLIQAGDVNRQIETSVRDLITETRVATDIESLRDAIDTRLHSLTDDLLTLRGLGEDAMAQSDEAAEDLRERLRVLEAERDQLSQRLAQTHREARIDMLTSLPNRRALDERLEEEAARADRNGDVFAIALVDVDHFKQINDRYGHASGDRALQIIAKLLRMKLRRSDVLGRWGGEEFLVLFPATTLEAAREIAERVRAALSAAPTHFKGEQVRLTASFGLAVWGGEKDAVPALVERADKALYAAKQAGRDAVSG</sequence>
<dbReference type="Gene3D" id="3.30.70.270">
    <property type="match status" value="1"/>
</dbReference>
<dbReference type="FunFam" id="3.30.70.270:FF:000001">
    <property type="entry name" value="Diguanylate cyclase domain protein"/>
    <property type="match status" value="1"/>
</dbReference>
<gene>
    <name evidence="6" type="ORF">Thpro_022976</name>
</gene>
<evidence type="ECO:0000256" key="2">
    <source>
        <dbReference type="ARBA" id="ARBA00012528"/>
    </source>
</evidence>
<keyword evidence="7" id="KW-1185">Reference proteome</keyword>
<comment type="catalytic activity">
    <reaction evidence="3">
        <text>2 GTP = 3',3'-c-di-GMP + 2 diphosphate</text>
        <dbReference type="Rhea" id="RHEA:24898"/>
        <dbReference type="ChEBI" id="CHEBI:33019"/>
        <dbReference type="ChEBI" id="CHEBI:37565"/>
        <dbReference type="ChEBI" id="CHEBI:58805"/>
        <dbReference type="EC" id="2.7.7.65"/>
    </reaction>
</comment>
<dbReference type="Proteomes" id="UP000029273">
    <property type="component" value="Unassembled WGS sequence"/>
</dbReference>
<organism evidence="6 7">
    <name type="scientific">Acidihalobacter prosperus</name>
    <dbReference type="NCBI Taxonomy" id="160660"/>
    <lineage>
        <taxon>Bacteria</taxon>
        <taxon>Pseudomonadati</taxon>
        <taxon>Pseudomonadota</taxon>
        <taxon>Gammaproteobacteria</taxon>
        <taxon>Chromatiales</taxon>
        <taxon>Ectothiorhodospiraceae</taxon>
        <taxon>Acidihalobacter</taxon>
    </lineage>
</organism>